<dbReference type="CDD" id="cd02516">
    <property type="entry name" value="CDP-ME_synthetase"/>
    <property type="match status" value="1"/>
</dbReference>
<sequence length="239" mass="26903">MDYVVALPAAGSGKRMGAGKNKLFLTLANKPILIHTLEVFERDPHCTGIFLAVKQEEREYIQSLLNEYIITKVKGLPNGGKERQHSVHACLKVMEDAEIVLVHDAARPFITHSVIRRLVKTAYEKGAAVAGVRAKDTMKKVKNGIIVETVNRDDLWSIQTPQAFRFELLRQAEEDAERTGFLGTDEAMLVERLGHEIHIVESSYENIKITTKEDLIFGEAIIKHRQLNNESNLTNLMDS</sequence>
<dbReference type="InterPro" id="IPR001228">
    <property type="entry name" value="IspD"/>
</dbReference>
<dbReference type="EMBL" id="VIGD01000007">
    <property type="protein sequence ID" value="TQE91027.1"/>
    <property type="molecule type" value="Genomic_DNA"/>
</dbReference>
<dbReference type="AlphaFoldDB" id="A0A540V2S9"/>
<name>A0A540V2S9_9BACL</name>
<proteinExistence type="inferred from homology"/>
<dbReference type="PANTHER" id="PTHR32125:SF4">
    <property type="entry name" value="2-C-METHYL-D-ERYTHRITOL 4-PHOSPHATE CYTIDYLYLTRANSFERASE, CHLOROPLASTIC"/>
    <property type="match status" value="1"/>
</dbReference>
<feature type="site" description="Positions MEP for the nucleophilic attack" evidence="7">
    <location>
        <position position="152"/>
    </location>
</feature>
<dbReference type="RefSeq" id="WP_141602011.1">
    <property type="nucleotide sequence ID" value="NZ_JARMSB010000018.1"/>
</dbReference>
<comment type="catalytic activity">
    <reaction evidence="1 7">
        <text>2-C-methyl-D-erythritol 4-phosphate + CTP + H(+) = 4-CDP-2-C-methyl-D-erythritol + diphosphate</text>
        <dbReference type="Rhea" id="RHEA:13429"/>
        <dbReference type="ChEBI" id="CHEBI:15378"/>
        <dbReference type="ChEBI" id="CHEBI:33019"/>
        <dbReference type="ChEBI" id="CHEBI:37563"/>
        <dbReference type="ChEBI" id="CHEBI:57823"/>
        <dbReference type="ChEBI" id="CHEBI:58262"/>
        <dbReference type="EC" id="2.7.7.60"/>
    </reaction>
</comment>
<comment type="function">
    <text evidence="7">Catalyzes the formation of 4-diphosphocytidyl-2-C-methyl-D-erythritol from CTP and 2-C-methyl-D-erythritol 4-phosphate (MEP).</text>
</comment>
<evidence type="ECO:0000256" key="2">
    <source>
        <dbReference type="ARBA" id="ARBA00004787"/>
    </source>
</evidence>
<dbReference type="NCBIfam" id="TIGR00453">
    <property type="entry name" value="ispD"/>
    <property type="match status" value="1"/>
</dbReference>
<dbReference type="InterPro" id="IPR050088">
    <property type="entry name" value="IspD/TarI_cytidylyltransf_bact"/>
</dbReference>
<evidence type="ECO:0000256" key="3">
    <source>
        <dbReference type="ARBA" id="ARBA00009789"/>
    </source>
</evidence>
<keyword evidence="5 7" id="KW-0548">Nucleotidyltransferase</keyword>
<reference evidence="8 9" key="1">
    <citation type="submission" date="2019-06" db="EMBL/GenBank/DDBJ databases">
        <title>Genome sequence of Ureibacillus terrenus.</title>
        <authorList>
            <person name="Maclea K.S."/>
            <person name="Simoes M."/>
        </authorList>
    </citation>
    <scope>NUCLEOTIDE SEQUENCE [LARGE SCALE GENOMIC DNA]</scope>
    <source>
        <strain evidence="8 9">ATCC BAA-384</strain>
    </source>
</reference>
<dbReference type="FunFam" id="3.90.550.10:FF:000003">
    <property type="entry name" value="2-C-methyl-D-erythritol 4-phosphate cytidylyltransferase"/>
    <property type="match status" value="1"/>
</dbReference>
<feature type="site" description="Positions MEP for the nucleophilic attack" evidence="7">
    <location>
        <position position="208"/>
    </location>
</feature>
<keyword evidence="9" id="KW-1185">Reference proteome</keyword>
<protein>
    <recommendedName>
        <fullName evidence="7">2-C-methyl-D-erythritol 4-phosphate cytidylyltransferase</fullName>
        <ecNumber evidence="7">2.7.7.60</ecNumber>
    </recommendedName>
    <alternativeName>
        <fullName evidence="7">4-diphosphocytidyl-2C-methyl-D-erythritol synthase</fullName>
    </alternativeName>
    <alternativeName>
        <fullName evidence="7">MEP cytidylyltransferase</fullName>
        <shortName evidence="7">MCT</shortName>
    </alternativeName>
</protein>
<evidence type="ECO:0000313" key="8">
    <source>
        <dbReference type="EMBL" id="TQE91027.1"/>
    </source>
</evidence>
<accession>A0A540V2S9</accession>
<dbReference type="Proteomes" id="UP000315753">
    <property type="component" value="Unassembled WGS sequence"/>
</dbReference>
<dbReference type="GO" id="GO:0050518">
    <property type="term" value="F:2-C-methyl-D-erythritol 4-phosphate cytidylyltransferase activity"/>
    <property type="evidence" value="ECO:0007669"/>
    <property type="project" value="UniProtKB-UniRule"/>
</dbReference>
<dbReference type="InterPro" id="IPR034683">
    <property type="entry name" value="IspD/TarI"/>
</dbReference>
<dbReference type="Pfam" id="PF01128">
    <property type="entry name" value="IspD"/>
    <property type="match status" value="1"/>
</dbReference>
<dbReference type="GO" id="GO:0019288">
    <property type="term" value="P:isopentenyl diphosphate biosynthetic process, methylerythritol 4-phosphate pathway"/>
    <property type="evidence" value="ECO:0007669"/>
    <property type="project" value="UniProtKB-UniRule"/>
</dbReference>
<dbReference type="EC" id="2.7.7.60" evidence="7"/>
<gene>
    <name evidence="7 8" type="primary">ispD</name>
    <name evidence="8" type="ORF">FKZ59_06850</name>
</gene>
<keyword evidence="4 7" id="KW-0808">Transferase</keyword>
<dbReference type="InterPro" id="IPR018294">
    <property type="entry name" value="ISPD_synthase_CS"/>
</dbReference>
<dbReference type="OrthoDB" id="9806837at2"/>
<feature type="site" description="Transition state stabilizer" evidence="7">
    <location>
        <position position="22"/>
    </location>
</feature>
<dbReference type="PANTHER" id="PTHR32125">
    <property type="entry name" value="2-C-METHYL-D-ERYTHRITOL 4-PHOSPHATE CYTIDYLYLTRANSFERASE, CHLOROPLASTIC"/>
    <property type="match status" value="1"/>
</dbReference>
<evidence type="ECO:0000256" key="6">
    <source>
        <dbReference type="ARBA" id="ARBA00023229"/>
    </source>
</evidence>
<evidence type="ECO:0000256" key="5">
    <source>
        <dbReference type="ARBA" id="ARBA00022695"/>
    </source>
</evidence>
<comment type="similarity">
    <text evidence="3 7">Belongs to the IspD/TarI cytidylyltransferase family. IspD subfamily.</text>
</comment>
<evidence type="ECO:0000256" key="7">
    <source>
        <dbReference type="HAMAP-Rule" id="MF_00108"/>
    </source>
</evidence>
<dbReference type="PROSITE" id="PS01295">
    <property type="entry name" value="ISPD"/>
    <property type="match status" value="1"/>
</dbReference>
<organism evidence="8 9">
    <name type="scientific">Ureibacillus terrenus</name>
    <dbReference type="NCBI Taxonomy" id="118246"/>
    <lineage>
        <taxon>Bacteria</taxon>
        <taxon>Bacillati</taxon>
        <taxon>Bacillota</taxon>
        <taxon>Bacilli</taxon>
        <taxon>Bacillales</taxon>
        <taxon>Caryophanaceae</taxon>
        <taxon>Ureibacillus</taxon>
    </lineage>
</organism>
<dbReference type="Gene3D" id="3.90.550.10">
    <property type="entry name" value="Spore Coat Polysaccharide Biosynthesis Protein SpsA, Chain A"/>
    <property type="match status" value="1"/>
</dbReference>
<keyword evidence="6 7" id="KW-0414">Isoprene biosynthesis</keyword>
<evidence type="ECO:0000256" key="4">
    <source>
        <dbReference type="ARBA" id="ARBA00022679"/>
    </source>
</evidence>
<dbReference type="UniPathway" id="UPA00056">
    <property type="reaction ID" value="UER00093"/>
</dbReference>
<evidence type="ECO:0000313" key="9">
    <source>
        <dbReference type="Proteomes" id="UP000315753"/>
    </source>
</evidence>
<comment type="pathway">
    <text evidence="2 7">Isoprenoid biosynthesis; isopentenyl diphosphate biosynthesis via DXP pathway; isopentenyl diphosphate from 1-deoxy-D-xylulose 5-phosphate: step 2/6.</text>
</comment>
<dbReference type="SUPFAM" id="SSF53448">
    <property type="entry name" value="Nucleotide-diphospho-sugar transferases"/>
    <property type="match status" value="1"/>
</dbReference>
<dbReference type="InterPro" id="IPR029044">
    <property type="entry name" value="Nucleotide-diphossugar_trans"/>
</dbReference>
<comment type="caution">
    <text evidence="8">The sequence shown here is derived from an EMBL/GenBank/DDBJ whole genome shotgun (WGS) entry which is preliminary data.</text>
</comment>
<evidence type="ECO:0000256" key="1">
    <source>
        <dbReference type="ARBA" id="ARBA00001282"/>
    </source>
</evidence>
<feature type="site" description="Transition state stabilizer" evidence="7">
    <location>
        <position position="15"/>
    </location>
</feature>
<dbReference type="HAMAP" id="MF_00108">
    <property type="entry name" value="IspD"/>
    <property type="match status" value="1"/>
</dbReference>